<evidence type="ECO:0000313" key="2">
    <source>
        <dbReference type="Proteomes" id="UP000789920"/>
    </source>
</evidence>
<organism evidence="1 2">
    <name type="scientific">Racocetra persica</name>
    <dbReference type="NCBI Taxonomy" id="160502"/>
    <lineage>
        <taxon>Eukaryota</taxon>
        <taxon>Fungi</taxon>
        <taxon>Fungi incertae sedis</taxon>
        <taxon>Mucoromycota</taxon>
        <taxon>Glomeromycotina</taxon>
        <taxon>Glomeromycetes</taxon>
        <taxon>Diversisporales</taxon>
        <taxon>Gigasporaceae</taxon>
        <taxon>Racocetra</taxon>
    </lineage>
</organism>
<gene>
    <name evidence="1" type="ORF">RPERSI_LOCUS15779</name>
</gene>
<feature type="non-terminal residue" evidence="1">
    <location>
        <position position="97"/>
    </location>
</feature>
<protein>
    <submittedName>
        <fullName evidence="1">25513_t:CDS:1</fullName>
    </submittedName>
</protein>
<keyword evidence="2" id="KW-1185">Reference proteome</keyword>
<dbReference type="EMBL" id="CAJVQC010038300">
    <property type="protein sequence ID" value="CAG8765821.1"/>
    <property type="molecule type" value="Genomic_DNA"/>
</dbReference>
<reference evidence="1" key="1">
    <citation type="submission" date="2021-06" db="EMBL/GenBank/DDBJ databases">
        <authorList>
            <person name="Kallberg Y."/>
            <person name="Tangrot J."/>
            <person name="Rosling A."/>
        </authorList>
    </citation>
    <scope>NUCLEOTIDE SEQUENCE</scope>
    <source>
        <strain evidence="1">MA461A</strain>
    </source>
</reference>
<comment type="caution">
    <text evidence="1">The sequence shown here is derived from an EMBL/GenBank/DDBJ whole genome shotgun (WGS) entry which is preliminary data.</text>
</comment>
<feature type="non-terminal residue" evidence="1">
    <location>
        <position position="1"/>
    </location>
</feature>
<sequence length="97" mass="11060">SDALSFEEIRQILNHEILCDDNPQALTKRVYFWLCLLCGFRGGDAQRLKITHVTATKYQEIQVIIPQEKNNAGGIKNLDNSGRKCEIPPDQDEKFTP</sequence>
<accession>A0ACA9QVA2</accession>
<evidence type="ECO:0000313" key="1">
    <source>
        <dbReference type="EMBL" id="CAG8765821.1"/>
    </source>
</evidence>
<name>A0ACA9QVA2_9GLOM</name>
<dbReference type="Proteomes" id="UP000789920">
    <property type="component" value="Unassembled WGS sequence"/>
</dbReference>
<proteinExistence type="predicted"/>